<evidence type="ECO:0000313" key="3">
    <source>
        <dbReference type="Proteomes" id="UP001237642"/>
    </source>
</evidence>
<feature type="transmembrane region" description="Helical" evidence="1">
    <location>
        <begin position="97"/>
        <end position="117"/>
    </location>
</feature>
<accession>A0AAD8MFX4</accession>
<evidence type="ECO:0000256" key="1">
    <source>
        <dbReference type="SAM" id="Phobius"/>
    </source>
</evidence>
<reference evidence="2" key="2">
    <citation type="submission" date="2023-05" db="EMBL/GenBank/DDBJ databases">
        <authorList>
            <person name="Schelkunov M.I."/>
        </authorList>
    </citation>
    <scope>NUCLEOTIDE SEQUENCE</scope>
    <source>
        <strain evidence="2">Hsosn_3</strain>
        <tissue evidence="2">Leaf</tissue>
    </source>
</reference>
<keyword evidence="1" id="KW-0812">Transmembrane</keyword>
<dbReference type="Proteomes" id="UP001237642">
    <property type="component" value="Unassembled WGS sequence"/>
</dbReference>
<reference evidence="2" key="1">
    <citation type="submission" date="2023-02" db="EMBL/GenBank/DDBJ databases">
        <title>Genome of toxic invasive species Heracleum sosnowskyi carries increased number of genes despite the absence of recent whole-genome duplications.</title>
        <authorList>
            <person name="Schelkunov M."/>
            <person name="Shtratnikova V."/>
            <person name="Makarenko M."/>
            <person name="Klepikova A."/>
            <person name="Omelchenko D."/>
            <person name="Novikova G."/>
            <person name="Obukhova E."/>
            <person name="Bogdanov V."/>
            <person name="Penin A."/>
            <person name="Logacheva M."/>
        </authorList>
    </citation>
    <scope>NUCLEOTIDE SEQUENCE</scope>
    <source>
        <strain evidence="2">Hsosn_3</strain>
        <tissue evidence="2">Leaf</tissue>
    </source>
</reference>
<feature type="transmembrane region" description="Helical" evidence="1">
    <location>
        <begin position="68"/>
        <end position="91"/>
    </location>
</feature>
<proteinExistence type="predicted"/>
<protein>
    <submittedName>
        <fullName evidence="2">Uncharacterized protein</fullName>
    </submittedName>
</protein>
<gene>
    <name evidence="2" type="ORF">POM88_037509</name>
</gene>
<dbReference type="AlphaFoldDB" id="A0AAD8MFX4"/>
<name>A0AAD8MFX4_9APIA</name>
<keyword evidence="3" id="KW-1185">Reference proteome</keyword>
<sequence length="156" mass="17381">MALIAVTGIAVTFLLNVLQIMYQSPASRLHTNPQIMLIGTSTYLLYCFGCYLEHYINSNFRSSTWPTLVYTNAISFLGFVSMASFASMIFSTSYANLAFVYLLLAVFFSGKLVLSLIRNGGSFTMRRSNSYSNLQLVRVDVPRIQAFSSDAHTLPV</sequence>
<dbReference type="EMBL" id="JAUIZM010000008">
    <property type="protein sequence ID" value="KAK1371417.1"/>
    <property type="molecule type" value="Genomic_DNA"/>
</dbReference>
<keyword evidence="1" id="KW-0472">Membrane</keyword>
<feature type="transmembrane region" description="Helical" evidence="1">
    <location>
        <begin position="35"/>
        <end position="56"/>
    </location>
</feature>
<comment type="caution">
    <text evidence="2">The sequence shown here is derived from an EMBL/GenBank/DDBJ whole genome shotgun (WGS) entry which is preliminary data.</text>
</comment>
<evidence type="ECO:0000313" key="2">
    <source>
        <dbReference type="EMBL" id="KAK1371417.1"/>
    </source>
</evidence>
<organism evidence="2 3">
    <name type="scientific">Heracleum sosnowskyi</name>
    <dbReference type="NCBI Taxonomy" id="360622"/>
    <lineage>
        <taxon>Eukaryota</taxon>
        <taxon>Viridiplantae</taxon>
        <taxon>Streptophyta</taxon>
        <taxon>Embryophyta</taxon>
        <taxon>Tracheophyta</taxon>
        <taxon>Spermatophyta</taxon>
        <taxon>Magnoliopsida</taxon>
        <taxon>eudicotyledons</taxon>
        <taxon>Gunneridae</taxon>
        <taxon>Pentapetalae</taxon>
        <taxon>asterids</taxon>
        <taxon>campanulids</taxon>
        <taxon>Apiales</taxon>
        <taxon>Apiaceae</taxon>
        <taxon>Apioideae</taxon>
        <taxon>apioid superclade</taxon>
        <taxon>Tordylieae</taxon>
        <taxon>Tordyliinae</taxon>
        <taxon>Heracleum</taxon>
    </lineage>
</organism>
<keyword evidence="1" id="KW-1133">Transmembrane helix</keyword>